<sequence>MLDGQKGLIKFELGGQNTKDHLLLWQSHESRADDWVTGGDVCESPPADPLPRRRGHEGNDCRLELAN</sequence>
<reference evidence="1" key="1">
    <citation type="submission" date="2024-12" db="EMBL/GenBank/DDBJ databases">
        <title>Comparative genomics and development of molecular markers within Purpureocillium lilacinum and among Purpureocillium species.</title>
        <authorList>
            <person name="Yeh Z.-Y."/>
            <person name="Ni N.-T."/>
            <person name="Lo P.-H."/>
            <person name="Mushyakhwo K."/>
            <person name="Lin C.-F."/>
            <person name="Nai Y.-S."/>
        </authorList>
    </citation>
    <scope>NUCLEOTIDE SEQUENCE</scope>
    <source>
        <strain evidence="1">NCHU-NPUST-175</strain>
    </source>
</reference>
<accession>A0ACC4E911</accession>
<gene>
    <name evidence="1" type="ORF">ACCO45_002144</name>
</gene>
<keyword evidence="2" id="KW-1185">Reference proteome</keyword>
<proteinExistence type="predicted"/>
<protein>
    <submittedName>
        <fullName evidence="1">Uncharacterized protein</fullName>
    </submittedName>
</protein>
<dbReference type="Proteomes" id="UP001638806">
    <property type="component" value="Unassembled WGS sequence"/>
</dbReference>
<comment type="caution">
    <text evidence="1">The sequence shown here is derived from an EMBL/GenBank/DDBJ whole genome shotgun (WGS) entry which is preliminary data.</text>
</comment>
<evidence type="ECO:0000313" key="1">
    <source>
        <dbReference type="EMBL" id="KAL3965140.1"/>
    </source>
</evidence>
<evidence type="ECO:0000313" key="2">
    <source>
        <dbReference type="Proteomes" id="UP001638806"/>
    </source>
</evidence>
<name>A0ACC4E911_PURLI</name>
<dbReference type="EMBL" id="JBGNUJ010000002">
    <property type="protein sequence ID" value="KAL3965140.1"/>
    <property type="molecule type" value="Genomic_DNA"/>
</dbReference>
<organism evidence="1 2">
    <name type="scientific">Purpureocillium lilacinum</name>
    <name type="common">Paecilomyces lilacinus</name>
    <dbReference type="NCBI Taxonomy" id="33203"/>
    <lineage>
        <taxon>Eukaryota</taxon>
        <taxon>Fungi</taxon>
        <taxon>Dikarya</taxon>
        <taxon>Ascomycota</taxon>
        <taxon>Pezizomycotina</taxon>
        <taxon>Sordariomycetes</taxon>
        <taxon>Hypocreomycetidae</taxon>
        <taxon>Hypocreales</taxon>
        <taxon>Ophiocordycipitaceae</taxon>
        <taxon>Purpureocillium</taxon>
    </lineage>
</organism>